<dbReference type="AlphaFoldDB" id="A0A6N7L456"/>
<name>A0A6N7L456_9ACTN</name>
<gene>
    <name evidence="1" type="ORF">F7Q99_36890</name>
</gene>
<proteinExistence type="predicted"/>
<comment type="caution">
    <text evidence="1">The sequence shown here is derived from an EMBL/GenBank/DDBJ whole genome shotgun (WGS) entry which is preliminary data.</text>
</comment>
<reference evidence="1 2" key="1">
    <citation type="submission" date="2019-09" db="EMBL/GenBank/DDBJ databases">
        <title>Genome Sequences of Streptomyces kaniharaensis ATCC 21070.</title>
        <authorList>
            <person name="Zhu W."/>
            <person name="De Crecy-Lagard V."/>
            <person name="Richards N.G."/>
        </authorList>
    </citation>
    <scope>NUCLEOTIDE SEQUENCE [LARGE SCALE GENOMIC DNA]</scope>
    <source>
        <strain evidence="1 2">SF-557</strain>
    </source>
</reference>
<dbReference type="OrthoDB" id="4247979at2"/>
<protein>
    <submittedName>
        <fullName evidence="1">Uncharacterized protein</fullName>
    </submittedName>
</protein>
<accession>A0A6N7L456</accession>
<organism evidence="1 2">
    <name type="scientific">Streptomyces kaniharaensis</name>
    <dbReference type="NCBI Taxonomy" id="212423"/>
    <lineage>
        <taxon>Bacteria</taxon>
        <taxon>Bacillati</taxon>
        <taxon>Actinomycetota</taxon>
        <taxon>Actinomycetes</taxon>
        <taxon>Kitasatosporales</taxon>
        <taxon>Streptomycetaceae</taxon>
        <taxon>Streptomyces</taxon>
    </lineage>
</organism>
<dbReference type="EMBL" id="WBOF01000005">
    <property type="protein sequence ID" value="MQS17619.1"/>
    <property type="molecule type" value="Genomic_DNA"/>
</dbReference>
<evidence type="ECO:0000313" key="1">
    <source>
        <dbReference type="EMBL" id="MQS17619.1"/>
    </source>
</evidence>
<sequence>MFTRLSQQQLEEPAMSRSVISARRAAAVSTALALTVLPTAAPAAAQTRSSDACTHHWSGPKICIEIYGSSIYMDRVVAKWTNPPRDLQGATAHLREGDREVIGTQQAHRVGGELVAEWHPGRSANLSSEKVCVTIDGGQGRWACQEIINR</sequence>
<dbReference type="RefSeq" id="WP_153470872.1">
    <property type="nucleotide sequence ID" value="NZ_WBOF01000005.1"/>
</dbReference>
<dbReference type="Proteomes" id="UP000450000">
    <property type="component" value="Unassembled WGS sequence"/>
</dbReference>
<keyword evidence="2" id="KW-1185">Reference proteome</keyword>
<evidence type="ECO:0000313" key="2">
    <source>
        <dbReference type="Proteomes" id="UP000450000"/>
    </source>
</evidence>